<dbReference type="PRINTS" id="PR00046">
    <property type="entry name" value="SIGMA70FCT"/>
</dbReference>
<reference evidence="6 7" key="1">
    <citation type="journal article" date="2019" name="Nat. Microbiol.">
        <title>Mediterranean grassland soil C-N compound turnover is dependent on rainfall and depth, and is mediated by genomically divergent microorganisms.</title>
        <authorList>
            <person name="Diamond S."/>
            <person name="Andeer P.F."/>
            <person name="Li Z."/>
            <person name="Crits-Christoph A."/>
            <person name="Burstein D."/>
            <person name="Anantharaman K."/>
            <person name="Lane K.R."/>
            <person name="Thomas B.C."/>
            <person name="Pan C."/>
            <person name="Northen T.R."/>
            <person name="Banfield J.F."/>
        </authorList>
    </citation>
    <scope>NUCLEOTIDE SEQUENCE [LARGE SCALE GENOMIC DNA]</scope>
    <source>
        <strain evidence="6">NP_3</strain>
    </source>
</reference>
<evidence type="ECO:0000256" key="4">
    <source>
        <dbReference type="ARBA" id="ARBA00023163"/>
    </source>
</evidence>
<dbReference type="PANTHER" id="PTHR30385">
    <property type="entry name" value="SIGMA FACTOR F FLAGELLAR"/>
    <property type="match status" value="1"/>
</dbReference>
<protein>
    <submittedName>
        <fullName evidence="6">SigB/SigF/SigG family RNA polymerase sigma factor</fullName>
    </submittedName>
</protein>
<dbReference type="GO" id="GO:0003677">
    <property type="term" value="F:DNA binding"/>
    <property type="evidence" value="ECO:0007669"/>
    <property type="project" value="UniProtKB-KW"/>
</dbReference>
<dbReference type="InterPro" id="IPR007630">
    <property type="entry name" value="RNA_pol_sigma70_r4"/>
</dbReference>
<dbReference type="Proteomes" id="UP000318509">
    <property type="component" value="Unassembled WGS sequence"/>
</dbReference>
<name>A0A537K492_9BACT</name>
<dbReference type="Pfam" id="PF04542">
    <property type="entry name" value="Sigma70_r2"/>
    <property type="match status" value="1"/>
</dbReference>
<dbReference type="CDD" id="cd06171">
    <property type="entry name" value="Sigma70_r4"/>
    <property type="match status" value="1"/>
</dbReference>
<dbReference type="InterPro" id="IPR014322">
    <property type="entry name" value="RNA_pol_sigma-B/F/G"/>
</dbReference>
<dbReference type="PROSITE" id="PS00716">
    <property type="entry name" value="SIGMA70_2"/>
    <property type="match status" value="1"/>
</dbReference>
<dbReference type="NCBIfam" id="TIGR02980">
    <property type="entry name" value="SigBFG"/>
    <property type="match status" value="1"/>
</dbReference>
<evidence type="ECO:0000259" key="5">
    <source>
        <dbReference type="PROSITE" id="PS00716"/>
    </source>
</evidence>
<dbReference type="InterPro" id="IPR000943">
    <property type="entry name" value="RNA_pol_sigma70"/>
</dbReference>
<keyword evidence="4" id="KW-0804">Transcription</keyword>
<comment type="caution">
    <text evidence="6">The sequence shown here is derived from an EMBL/GenBank/DDBJ whole genome shotgun (WGS) entry which is preliminary data.</text>
</comment>
<proteinExistence type="predicted"/>
<keyword evidence="1" id="KW-0805">Transcription regulation</keyword>
<gene>
    <name evidence="6" type="ORF">E6H00_06935</name>
</gene>
<dbReference type="InterPro" id="IPR007627">
    <property type="entry name" value="RNA_pol_sigma70_r2"/>
</dbReference>
<dbReference type="InterPro" id="IPR007624">
    <property type="entry name" value="RNA_pol_sigma70_r3"/>
</dbReference>
<dbReference type="Gene3D" id="1.20.120.1810">
    <property type="match status" value="1"/>
</dbReference>
<dbReference type="Pfam" id="PF04545">
    <property type="entry name" value="Sigma70_r4"/>
    <property type="match status" value="1"/>
</dbReference>
<keyword evidence="2" id="KW-0731">Sigma factor</keyword>
<evidence type="ECO:0000256" key="2">
    <source>
        <dbReference type="ARBA" id="ARBA00023082"/>
    </source>
</evidence>
<dbReference type="Pfam" id="PF04539">
    <property type="entry name" value="Sigma70_r3"/>
    <property type="match status" value="1"/>
</dbReference>
<dbReference type="EMBL" id="VBAK01000113">
    <property type="protein sequence ID" value="TMI90356.1"/>
    <property type="molecule type" value="Genomic_DNA"/>
</dbReference>
<dbReference type="PANTHER" id="PTHR30385:SF4">
    <property type="entry name" value="RNA POLYMERASE SIGMA-E FACTOR"/>
    <property type="match status" value="1"/>
</dbReference>
<evidence type="ECO:0000256" key="3">
    <source>
        <dbReference type="ARBA" id="ARBA00023125"/>
    </source>
</evidence>
<dbReference type="InterPro" id="IPR013325">
    <property type="entry name" value="RNA_pol_sigma_r2"/>
</dbReference>
<dbReference type="SUPFAM" id="SSF88946">
    <property type="entry name" value="Sigma2 domain of RNA polymerase sigma factors"/>
    <property type="match status" value="1"/>
</dbReference>
<feature type="domain" description="RNA polymerase sigma-70" evidence="5">
    <location>
        <begin position="225"/>
        <end position="251"/>
    </location>
</feature>
<dbReference type="NCBIfam" id="TIGR02937">
    <property type="entry name" value="sigma70-ECF"/>
    <property type="match status" value="1"/>
</dbReference>
<dbReference type="AlphaFoldDB" id="A0A537K492"/>
<organism evidence="6 7">
    <name type="scientific">Candidatus Segetimicrobium genomatis</name>
    <dbReference type="NCBI Taxonomy" id="2569760"/>
    <lineage>
        <taxon>Bacteria</taxon>
        <taxon>Bacillati</taxon>
        <taxon>Candidatus Sysuimicrobiota</taxon>
        <taxon>Candidatus Sysuimicrobiia</taxon>
        <taxon>Candidatus Sysuimicrobiales</taxon>
        <taxon>Candidatus Segetimicrobiaceae</taxon>
        <taxon>Candidatus Segetimicrobium</taxon>
    </lineage>
</organism>
<dbReference type="InterPro" id="IPR036388">
    <property type="entry name" value="WH-like_DNA-bd_sf"/>
</dbReference>
<evidence type="ECO:0000256" key="1">
    <source>
        <dbReference type="ARBA" id="ARBA00023015"/>
    </source>
</evidence>
<dbReference type="Gene3D" id="1.10.10.10">
    <property type="entry name" value="Winged helix-like DNA-binding domain superfamily/Winged helix DNA-binding domain"/>
    <property type="match status" value="2"/>
</dbReference>
<keyword evidence="3" id="KW-0238">DNA-binding</keyword>
<accession>A0A537K492</accession>
<evidence type="ECO:0000313" key="6">
    <source>
        <dbReference type="EMBL" id="TMI90356.1"/>
    </source>
</evidence>
<dbReference type="SUPFAM" id="SSF88659">
    <property type="entry name" value="Sigma3 and sigma4 domains of RNA polymerase sigma factors"/>
    <property type="match status" value="2"/>
</dbReference>
<evidence type="ECO:0000313" key="7">
    <source>
        <dbReference type="Proteomes" id="UP000318509"/>
    </source>
</evidence>
<dbReference type="GO" id="GO:0016987">
    <property type="term" value="F:sigma factor activity"/>
    <property type="evidence" value="ECO:0007669"/>
    <property type="project" value="UniProtKB-KW"/>
</dbReference>
<sequence>MKTRPRARRPLPRAEVRALFTHLRQTGDPVAREELILAHESLAIYLARKFADRGEPLEDLIQVAQVGLIKAIDRYDPARGIEFTTYVTPTIVGEIKRYFRDKLWSIRVPRRLREVNYTLMRCVDDLSQRLGRSPTINELAEETGVPFEVAIEALEAGRAYTPASLDAETAEEGGGDRAVPLGEMIGDEDTTIERLEDRATLEWALENLPSRHKEIVRLRFFDRLSQAEIARRFGISQMHVSRLQREALGQLRGLIAGRSAEDPA</sequence>
<dbReference type="InterPro" id="IPR013324">
    <property type="entry name" value="RNA_pol_sigma_r3/r4-like"/>
</dbReference>
<dbReference type="GO" id="GO:0006352">
    <property type="term" value="P:DNA-templated transcription initiation"/>
    <property type="evidence" value="ECO:0007669"/>
    <property type="project" value="InterPro"/>
</dbReference>
<dbReference type="InterPro" id="IPR014284">
    <property type="entry name" value="RNA_pol_sigma-70_dom"/>
</dbReference>